<organism evidence="1">
    <name type="scientific">Staphylothermus marinus</name>
    <dbReference type="NCBI Taxonomy" id="2280"/>
    <lineage>
        <taxon>Archaea</taxon>
        <taxon>Thermoproteota</taxon>
        <taxon>Thermoprotei</taxon>
        <taxon>Desulfurococcales</taxon>
        <taxon>Desulfurococcaceae</taxon>
        <taxon>Staphylothermus</taxon>
    </lineage>
</organism>
<accession>A0A7C4DB05</accession>
<gene>
    <name evidence="1" type="ORF">ENU14_04135</name>
</gene>
<name>A0A7C4DB05_STAMA</name>
<dbReference type="AlphaFoldDB" id="A0A7C4DB05"/>
<comment type="caution">
    <text evidence="1">The sequence shown here is derived from an EMBL/GenBank/DDBJ whole genome shotgun (WGS) entry which is preliminary data.</text>
</comment>
<reference evidence="1" key="1">
    <citation type="journal article" date="2020" name="mSystems">
        <title>Genome- and Community-Level Interaction Insights into Carbon Utilization and Element Cycling Functions of Hydrothermarchaeota in Hydrothermal Sediment.</title>
        <authorList>
            <person name="Zhou Z."/>
            <person name="Liu Y."/>
            <person name="Xu W."/>
            <person name="Pan J."/>
            <person name="Luo Z.H."/>
            <person name="Li M."/>
        </authorList>
    </citation>
    <scope>NUCLEOTIDE SEQUENCE [LARGE SCALE GENOMIC DNA]</scope>
    <source>
        <strain evidence="1">SpSt-642</strain>
    </source>
</reference>
<sequence>MAIDYINLVRDKLTDEYFLVDYMKNTPLFIQYFLLKSVFYVDTIIIAKPFTKYGWMLALNTLLSTWRNSSLIVYFNEIEPRYTSSIIIQELVGKALVNEYGEVMSSNKILYRTLSQLASFNSGFREIYRRDIYNYVEKLSRDRIIVFERFLNFIKYDLTNVIIPRLIAYILVEYDYKNVVEESINNYLNIFKMWLNTKPTDKWIRALSNAFKIINVNPIDLGLPDTGSIIEKTSYRDRYVFIHLNEVDGKYIEMIKILRKAAENRDRVEEILSEWWSEIKDLGEIMLLKKGLIIPDIFSVD</sequence>
<dbReference type="EMBL" id="DTBJ01000030">
    <property type="protein sequence ID" value="HGM58757.1"/>
    <property type="molecule type" value="Genomic_DNA"/>
</dbReference>
<proteinExistence type="predicted"/>
<evidence type="ECO:0000313" key="1">
    <source>
        <dbReference type="EMBL" id="HGM58757.1"/>
    </source>
</evidence>
<protein>
    <submittedName>
        <fullName evidence="1">Uncharacterized protein</fullName>
    </submittedName>
</protein>